<reference evidence="1" key="1">
    <citation type="submission" date="2021-06" db="EMBL/GenBank/DDBJ databases">
        <authorList>
            <person name="Kallberg Y."/>
            <person name="Tangrot J."/>
            <person name="Rosling A."/>
        </authorList>
    </citation>
    <scope>NUCLEOTIDE SEQUENCE</scope>
    <source>
        <strain evidence="1">FL966</strain>
    </source>
</reference>
<organism evidence="1 2">
    <name type="scientific">Cetraspora pellucida</name>
    <dbReference type="NCBI Taxonomy" id="1433469"/>
    <lineage>
        <taxon>Eukaryota</taxon>
        <taxon>Fungi</taxon>
        <taxon>Fungi incertae sedis</taxon>
        <taxon>Mucoromycota</taxon>
        <taxon>Glomeromycotina</taxon>
        <taxon>Glomeromycetes</taxon>
        <taxon>Diversisporales</taxon>
        <taxon>Gigasporaceae</taxon>
        <taxon>Cetraspora</taxon>
    </lineage>
</organism>
<protein>
    <submittedName>
        <fullName evidence="1">7134_t:CDS:1</fullName>
    </submittedName>
</protein>
<dbReference type="EMBL" id="CAJVQA010033477">
    <property type="protein sequence ID" value="CAG8804524.1"/>
    <property type="molecule type" value="Genomic_DNA"/>
</dbReference>
<evidence type="ECO:0000313" key="2">
    <source>
        <dbReference type="Proteomes" id="UP000789759"/>
    </source>
</evidence>
<feature type="non-terminal residue" evidence="1">
    <location>
        <position position="1"/>
    </location>
</feature>
<comment type="caution">
    <text evidence="1">The sequence shown here is derived from an EMBL/GenBank/DDBJ whole genome shotgun (WGS) entry which is preliminary data.</text>
</comment>
<evidence type="ECO:0000313" key="1">
    <source>
        <dbReference type="EMBL" id="CAG8804524.1"/>
    </source>
</evidence>
<dbReference type="Proteomes" id="UP000789759">
    <property type="component" value="Unassembled WGS sequence"/>
</dbReference>
<dbReference type="OrthoDB" id="2433192at2759"/>
<sequence length="39" mass="4343">ENASLQERYTAYSIRIGGTTTAIEAGLSLTQIQIIEEWD</sequence>
<feature type="non-terminal residue" evidence="1">
    <location>
        <position position="39"/>
    </location>
</feature>
<gene>
    <name evidence="1" type="ORF">CPELLU_LOCUS18009</name>
</gene>
<accession>A0A9N9JZB5</accession>
<proteinExistence type="predicted"/>
<keyword evidence="2" id="KW-1185">Reference proteome</keyword>
<dbReference type="AlphaFoldDB" id="A0A9N9JZB5"/>
<name>A0A9N9JZB5_9GLOM</name>